<dbReference type="PROSITE" id="PS00491">
    <property type="entry name" value="PROLINE_PEPTIDASE"/>
    <property type="match status" value="1"/>
</dbReference>
<name>A0A3S3S741_METS7</name>
<evidence type="ECO:0000256" key="1">
    <source>
        <dbReference type="ARBA" id="ARBA00022723"/>
    </source>
</evidence>
<keyword evidence="6" id="KW-0645">Protease</keyword>
<evidence type="ECO:0000256" key="2">
    <source>
        <dbReference type="ARBA" id="ARBA00022801"/>
    </source>
</evidence>
<dbReference type="InterPro" id="IPR036005">
    <property type="entry name" value="Creatinase/aminopeptidase-like"/>
</dbReference>
<feature type="domain" description="Creatinase N-terminal" evidence="5">
    <location>
        <begin position="6"/>
        <end position="132"/>
    </location>
</feature>
<proteinExistence type="inferred from homology"/>
<evidence type="ECO:0000313" key="7">
    <source>
        <dbReference type="Proteomes" id="UP000288215"/>
    </source>
</evidence>
<dbReference type="SUPFAM" id="SSF55920">
    <property type="entry name" value="Creatinase/aminopeptidase"/>
    <property type="match status" value="1"/>
</dbReference>
<dbReference type="CDD" id="cd01092">
    <property type="entry name" value="APP-like"/>
    <property type="match status" value="1"/>
</dbReference>
<dbReference type="InterPro" id="IPR001131">
    <property type="entry name" value="Peptidase_M24B_aminopep-P_CS"/>
</dbReference>
<dbReference type="InterPro" id="IPR000587">
    <property type="entry name" value="Creatinase_N"/>
</dbReference>
<dbReference type="EMBL" id="RXGA01000003">
    <property type="protein sequence ID" value="RWX72892.1"/>
    <property type="molecule type" value="Genomic_DNA"/>
</dbReference>
<dbReference type="PANTHER" id="PTHR46112:SF2">
    <property type="entry name" value="XAA-PRO AMINOPEPTIDASE P-RELATED"/>
    <property type="match status" value="1"/>
</dbReference>
<feature type="domain" description="Peptidase M24" evidence="4">
    <location>
        <begin position="141"/>
        <end position="342"/>
    </location>
</feature>
<keyword evidence="2" id="KW-0378">Hydrolase</keyword>
<dbReference type="Pfam" id="PF00557">
    <property type="entry name" value="Peptidase_M24"/>
    <property type="match status" value="1"/>
</dbReference>
<evidence type="ECO:0000259" key="4">
    <source>
        <dbReference type="Pfam" id="PF00557"/>
    </source>
</evidence>
<sequence length="359" mass="39354">MDHKRRIEKVISGIGGMGIDGAMVLSPENIHYLTGAPFVRGGYGKILYVSKSGGASLIVTDLDYQEVCDTVDSAEIVKTEFMEKPLDRLRKIAKGSTKLGFEEGVVSAALKEKISGEFELEPLRGLIERMRERKDADEIAAIERAQSINDRAFEKAVGNLREGMSELEIAAELEYYLRKEGEESFAFETIVASGPRGVYPHGMPSARRPSRGDAVVIDFGAKLCGYCSDMTRTIFFGNPDGETRRAYEAVKEAQERAIEIARDGISGREVDAVARGVLERLGLGKYFVHGLGHGVGIEIHEAPVVGPSNMSPFEPGNVITIEPGAYLPGKFGIRIEDLLVIEKGRSRDLTKFTRELVVI</sequence>
<dbReference type="Gene3D" id="3.40.350.10">
    <property type="entry name" value="Creatinase/prolidase N-terminal domain"/>
    <property type="match status" value="1"/>
</dbReference>
<dbReference type="InterPro" id="IPR000994">
    <property type="entry name" value="Pept_M24"/>
</dbReference>
<dbReference type="SUPFAM" id="SSF53092">
    <property type="entry name" value="Creatinase/prolidase N-terminal domain"/>
    <property type="match status" value="1"/>
</dbReference>
<keyword evidence="6" id="KW-0031">Aminopeptidase</keyword>
<dbReference type="Pfam" id="PF01321">
    <property type="entry name" value="Creatinase_N"/>
    <property type="match status" value="1"/>
</dbReference>
<evidence type="ECO:0000256" key="3">
    <source>
        <dbReference type="RuleBase" id="RU000590"/>
    </source>
</evidence>
<evidence type="ECO:0000313" key="6">
    <source>
        <dbReference type="EMBL" id="RWX72892.1"/>
    </source>
</evidence>
<keyword evidence="1 3" id="KW-0479">Metal-binding</keyword>
<dbReference type="PANTHER" id="PTHR46112">
    <property type="entry name" value="AMINOPEPTIDASE"/>
    <property type="match status" value="1"/>
</dbReference>
<comment type="caution">
    <text evidence="6">The sequence shown here is derived from an EMBL/GenBank/DDBJ whole genome shotgun (WGS) entry which is preliminary data.</text>
</comment>
<protein>
    <submittedName>
        <fullName evidence="6">Aminopeptidase YpdF (MP-, MA-, MS-, AP-, NP-specific)</fullName>
    </submittedName>
</protein>
<dbReference type="InterPro" id="IPR050659">
    <property type="entry name" value="Peptidase_M24B"/>
</dbReference>
<dbReference type="GO" id="GO:0046872">
    <property type="term" value="F:metal ion binding"/>
    <property type="evidence" value="ECO:0007669"/>
    <property type="project" value="UniProtKB-KW"/>
</dbReference>
<dbReference type="AlphaFoldDB" id="A0A3S3S741"/>
<dbReference type="GO" id="GO:0004177">
    <property type="term" value="F:aminopeptidase activity"/>
    <property type="evidence" value="ECO:0007669"/>
    <property type="project" value="UniProtKB-KW"/>
</dbReference>
<gene>
    <name evidence="6" type="ORF">Metus_0866</name>
</gene>
<organism evidence="6 7">
    <name type="scientific">Methanosuratincola subterraneus</name>
    <dbReference type="NCBI Taxonomy" id="2593994"/>
    <lineage>
        <taxon>Archaea</taxon>
        <taxon>Thermoproteota</taxon>
        <taxon>Methanosuratincolia</taxon>
        <taxon>Candidatus Methanomethylicales</taxon>
        <taxon>Candidatus Methanomethylicaceae</taxon>
        <taxon>Candidatus Methanosuratincola (ex Vanwonterghem et al. 2016)</taxon>
    </lineage>
</organism>
<evidence type="ECO:0000259" key="5">
    <source>
        <dbReference type="Pfam" id="PF01321"/>
    </source>
</evidence>
<accession>A0A3S3S741</accession>
<dbReference type="InterPro" id="IPR029149">
    <property type="entry name" value="Creatin/AminoP/Spt16_N"/>
</dbReference>
<comment type="similarity">
    <text evidence="3">Belongs to the peptidase M24B family.</text>
</comment>
<dbReference type="Gene3D" id="3.90.230.10">
    <property type="entry name" value="Creatinase/methionine aminopeptidase superfamily"/>
    <property type="match status" value="1"/>
</dbReference>
<dbReference type="Proteomes" id="UP000288215">
    <property type="component" value="Unassembled WGS sequence"/>
</dbReference>
<reference evidence="6 7" key="1">
    <citation type="submission" date="2018-12" db="EMBL/GenBank/DDBJ databases">
        <title>The complete genome of the methanogenic archaea of the candidate phylum Verstraetearchaeota, obtained from the metagenome of underground thermal water.</title>
        <authorList>
            <person name="Kadnikov V.V."/>
            <person name="Mardanov A.V."/>
            <person name="Beletsky A.V."/>
            <person name="Karnachuk O.V."/>
            <person name="Ravin N.V."/>
        </authorList>
    </citation>
    <scope>NUCLEOTIDE SEQUENCE [LARGE SCALE GENOMIC DNA]</scope>
    <source>
        <strain evidence="6">Ch88</strain>
    </source>
</reference>